<accession>A0A7S1KPC4</accession>
<reference evidence="3" key="1">
    <citation type="submission" date="2021-01" db="EMBL/GenBank/DDBJ databases">
        <authorList>
            <person name="Corre E."/>
            <person name="Pelletier E."/>
            <person name="Niang G."/>
            <person name="Scheremetjew M."/>
            <person name="Finn R."/>
            <person name="Kale V."/>
            <person name="Holt S."/>
            <person name="Cochrane G."/>
            <person name="Meng A."/>
            <person name="Brown T."/>
            <person name="Cohen L."/>
        </authorList>
    </citation>
    <scope>NUCLEOTIDE SEQUENCE</scope>
    <source>
        <strain evidence="3">WS</strain>
    </source>
</reference>
<gene>
    <name evidence="3" type="ORF">PCOS0759_LOCUS4030</name>
</gene>
<keyword evidence="1" id="KW-0175">Coiled coil</keyword>
<proteinExistence type="predicted"/>
<dbReference type="AlphaFoldDB" id="A0A7S1KPC4"/>
<feature type="region of interest" description="Disordered" evidence="2">
    <location>
        <begin position="993"/>
        <end position="1017"/>
    </location>
</feature>
<evidence type="ECO:0000313" key="3">
    <source>
        <dbReference type="EMBL" id="CAD9080790.1"/>
    </source>
</evidence>
<feature type="region of interest" description="Disordered" evidence="2">
    <location>
        <begin position="129"/>
        <end position="154"/>
    </location>
</feature>
<feature type="region of interest" description="Disordered" evidence="2">
    <location>
        <begin position="588"/>
        <end position="613"/>
    </location>
</feature>
<dbReference type="EMBL" id="HBGD01004845">
    <property type="protein sequence ID" value="CAD9080790.1"/>
    <property type="molecule type" value="Transcribed_RNA"/>
</dbReference>
<sequence length="1017" mass="116632">MSSDPIQLPTLQQHTTSFVQHACRVASTPPLTSSVKQDISYRFDSSTDSSHNAFRMSGSMRHMETLMMNNVHDGQEWLSQTLHGAKHHAHHSAIHSLLTQNRIPAGRKQAEFVAKWFHFNMRRLTEHTASGTEQNNFPSNAPPNPNSHPAPSTTNLDFYKQVEALIEHAMLEVIRQVAVGCAERGNFLAVLWMRLKDLINRLIHLIQRDLKSYHQSAKSTQQDIDTWRIKYTNLEEETAKTLLKRDLKLRQMEADVQRLELTNINQHKQIEVLERHKEVMILKQTHNTKQKQEQETRISQLEENIKDLLVEEMENKHELEKLRPFAAAQKAQMHELVALRSQNEHLQAQLHALQEYKEKNEINKQVEQDYESSQQAMVEKMQLKLEHIEELLRKEQERHLKTKHSLIQLQKEQEDDVRICKTQSVQADNSELCVTITTRDMEVQTKHSGELQSAECESTSKRDVSHRISRKRQIEIPSVVKPFFQKQTYYGYTPQTLHSDAVDRLLMDIYLEKYHNDQLDLEQYGSRMIFPEFIYAYFYQASKHRSTVAEKKILDLYAALQASDLSSLGHIIDLFSKLSGIQCTRTEHKEDTSGSLAPDTDDEDNQKTTTPTAQPFTTFSTDAFVVFLSCLHRVTQTSRGEHVSLSSLRLTVSDGTTLLQSFLSFASREDLNSLEEELFMLCDRPSSRSSPPMTPFSPSYQLSVDFSTFALHILCKYWDIFLGEIWKRIENALRQLENSRERPTNSKKQFIWRYNMFAALLTPNTSEGQQQIFKKFIEKKRSLQADGISHIDDCTLFCSVVREEWALRMRTVNVENLLALIDKLTEETNTQTKGRVFSSLWDGKIETTTFTDASRGAETELDRMLAQEMKAPDPKEHSINPAMEGKTVAAERELDRMFAQEMKAQDMQLHSTTPAKGGKTVVGVSSSVAQEASSAIRLNHVRGTSPENPDFLFTDGSPTPGSGEIHLTNPLPSTFEYVSPFSSSKQRKLIVIPTTSDKQGTKLGRKKSKRMAREPII</sequence>
<protein>
    <submittedName>
        <fullName evidence="3">Uncharacterized protein</fullName>
    </submittedName>
</protein>
<evidence type="ECO:0000256" key="1">
    <source>
        <dbReference type="SAM" id="Coils"/>
    </source>
</evidence>
<organism evidence="3">
    <name type="scientific">Percolomonas cosmopolitus</name>
    <dbReference type="NCBI Taxonomy" id="63605"/>
    <lineage>
        <taxon>Eukaryota</taxon>
        <taxon>Discoba</taxon>
        <taxon>Heterolobosea</taxon>
        <taxon>Tetramitia</taxon>
        <taxon>Eutetramitia</taxon>
        <taxon>Percolomonadidae</taxon>
        <taxon>Percolomonas</taxon>
    </lineage>
</organism>
<feature type="coiled-coil region" evidence="1">
    <location>
        <begin position="217"/>
        <end position="398"/>
    </location>
</feature>
<name>A0A7S1KPC4_9EUKA</name>
<feature type="region of interest" description="Disordered" evidence="2">
    <location>
        <begin position="445"/>
        <end position="464"/>
    </location>
</feature>
<evidence type="ECO:0000256" key="2">
    <source>
        <dbReference type="SAM" id="MobiDB-lite"/>
    </source>
</evidence>